<dbReference type="EMBL" id="CP104562">
    <property type="protein sequence ID" value="UXH79791.1"/>
    <property type="molecule type" value="Genomic_DNA"/>
</dbReference>
<evidence type="ECO:0000313" key="2">
    <source>
        <dbReference type="Proteomes" id="UP001064933"/>
    </source>
</evidence>
<protein>
    <recommendedName>
        <fullName evidence="3">WG repeat-containing protein</fullName>
    </recommendedName>
</protein>
<keyword evidence="2" id="KW-1185">Reference proteome</keyword>
<dbReference type="RefSeq" id="WP_261759609.1">
    <property type="nucleotide sequence ID" value="NZ_CP104562.2"/>
</dbReference>
<proteinExistence type="predicted"/>
<reference evidence="1" key="1">
    <citation type="submission" date="2022-10" db="EMBL/GenBank/DDBJ databases">
        <title>Characterization and whole genome sequencing of a new Roseateles species, isolated from fresh water.</title>
        <authorList>
            <person name="Guliayeva D.Y."/>
            <person name="Akhremchuk A.E."/>
            <person name="Sikolenko M.A."/>
            <person name="Valentovich L.N."/>
            <person name="Sidarenka A.V."/>
        </authorList>
    </citation>
    <scope>NUCLEOTIDE SEQUENCE</scope>
    <source>
        <strain evidence="1">BIM B-1768</strain>
    </source>
</reference>
<organism evidence="1 2">
    <name type="scientific">Roseateles amylovorans</name>
    <dbReference type="NCBI Taxonomy" id="2978473"/>
    <lineage>
        <taxon>Bacteria</taxon>
        <taxon>Pseudomonadati</taxon>
        <taxon>Pseudomonadota</taxon>
        <taxon>Betaproteobacteria</taxon>
        <taxon>Burkholderiales</taxon>
        <taxon>Sphaerotilaceae</taxon>
        <taxon>Roseateles</taxon>
    </lineage>
</organism>
<name>A0ABY6B760_9BURK</name>
<dbReference type="PROSITE" id="PS51257">
    <property type="entry name" value="PROKAR_LIPOPROTEIN"/>
    <property type="match status" value="1"/>
</dbReference>
<evidence type="ECO:0008006" key="3">
    <source>
        <dbReference type="Google" id="ProtNLM"/>
    </source>
</evidence>
<gene>
    <name evidence="1" type="ORF">N4261_07835</name>
</gene>
<dbReference type="Proteomes" id="UP001064933">
    <property type="component" value="Chromosome"/>
</dbReference>
<accession>A0ABY6B760</accession>
<sequence>MKKFMFVVLFAVSGIFGCSHSGSDLRAKRAIELMAERCAKAGERIYRTVEGVEGVVLLKQRIKVVDFVDQYALNDPYGRDAFGDGYIHSFLRGNVGPYWVARPGWPQRQGYRFVEALDVESGKWYRYTGQVEVKQGSSYPLKPQDWKFDVFKVPINWPTGKYGVAYEDISTKEERDLWIAGSRLYVIDIASGEILGERVGYMVDLSQGSLAMGRQPWLYAANNACPSFDRFPGAKGERRGSSMQIRQTSDFVEKILIPVVD</sequence>
<evidence type="ECO:0000313" key="1">
    <source>
        <dbReference type="EMBL" id="UXH79791.1"/>
    </source>
</evidence>